<evidence type="ECO:0000256" key="1">
    <source>
        <dbReference type="SAM" id="Coils"/>
    </source>
</evidence>
<name>A0A0A7DMT7_9CAUD</name>
<feature type="coiled-coil region" evidence="1">
    <location>
        <begin position="243"/>
        <end position="270"/>
    </location>
</feature>
<dbReference type="KEGG" id="vg:23681273"/>
<feature type="compositionally biased region" description="Polar residues" evidence="2">
    <location>
        <begin position="291"/>
        <end position="301"/>
    </location>
</feature>
<keyword evidence="1" id="KW-0175">Coiled coil</keyword>
<reference evidence="3 4" key="1">
    <citation type="journal article" date="2014" name="Appl. Environ. Microbiol.">
        <title>Genome and proteome analysis of bacteriophage Ldl1 reveals the existence of a novel phage group infecting Lactobacillus delbrueckii subsp. Lactis.</title>
        <authorList>
            <person name="Casey E."/>
            <person name="Mahony J."/>
            <person name="Neve H."/>
            <person name="Noben J.P."/>
            <person name="Bello F.D."/>
            <person name="van Sinderen D."/>
        </authorList>
    </citation>
    <scope>NUCLEOTIDE SEQUENCE [LARGE SCALE GENOMIC DNA]</scope>
    <source>
        <strain evidence="3">Ldl1</strain>
    </source>
</reference>
<dbReference type="EMBL" id="KM514685">
    <property type="protein sequence ID" value="AIS73928.1"/>
    <property type="molecule type" value="Genomic_DNA"/>
</dbReference>
<dbReference type="GeneID" id="23681273"/>
<dbReference type="Proteomes" id="UP000030928">
    <property type="component" value="Segment"/>
</dbReference>
<evidence type="ECO:0000313" key="4">
    <source>
        <dbReference type="Proteomes" id="UP000030928"/>
    </source>
</evidence>
<keyword evidence="4" id="KW-1185">Reference proteome</keyword>
<evidence type="ECO:0000313" key="3">
    <source>
        <dbReference type="EMBL" id="AIS73928.1"/>
    </source>
</evidence>
<dbReference type="RefSeq" id="YP_009126512.1">
    <property type="nucleotide sequence ID" value="NC_026609.1"/>
</dbReference>
<feature type="region of interest" description="Disordered" evidence="2">
    <location>
        <begin position="286"/>
        <end position="308"/>
    </location>
</feature>
<accession>A0A0A7DMT7</accession>
<evidence type="ECO:0000256" key="2">
    <source>
        <dbReference type="SAM" id="MobiDB-lite"/>
    </source>
</evidence>
<organism evidence="3 4">
    <name type="scientific">Lactobacillus phage Ldl1</name>
    <dbReference type="NCBI Taxonomy" id="1552735"/>
    <lineage>
        <taxon>Viruses</taxon>
        <taxon>Duplodnaviria</taxon>
        <taxon>Heunggongvirae</taxon>
        <taxon>Uroviricota</taxon>
        <taxon>Caudoviricetes</taxon>
        <taxon>Tybeckvirinae</taxon>
        <taxon>Lidleunavirus</taxon>
        <taxon>Lidleunavirus Ldl1</taxon>
    </lineage>
</organism>
<sequence>MTNIKQFNTNSFQIVGYVKSKNINYATARDGGQVIRGYITMEVPIAQQDGSVQLNNIRVNVYQSQLFKSGKPNPFYEGFETVIREYVAKDEDAENATYARVNGDISWNVYTDNNGQTIESNRLSARSFSRVDPNVVKPKAVGALDVYVSDYKEHMEHGEPTNTYDVQGFYIGYNGKANKLVDFVAPAIMYEKDLRGTWTIGYKINNYAVIEDKQDEAADGFGFVEEIKPNSYVNNMQITGAQSNKIQVDEEQAQEAINEIRQEISRTENTVEVAPAVSGFGGAVKSPFDNAGNQSSGNVTVDNDDLPF</sequence>
<protein>
    <submittedName>
        <fullName evidence="3">Uncharacterized protein</fullName>
    </submittedName>
</protein>
<gene>
    <name evidence="3" type="ORF">LDL_070</name>
</gene>
<proteinExistence type="predicted"/>